<reference evidence="10" key="1">
    <citation type="journal article" date="2019" name="Int. J. Syst. Evol. Microbiol.">
        <title>The Global Catalogue of Microorganisms (GCM) 10K type strain sequencing project: providing services to taxonomists for standard genome sequencing and annotation.</title>
        <authorList>
            <consortium name="The Broad Institute Genomics Platform"/>
            <consortium name="The Broad Institute Genome Sequencing Center for Infectious Disease"/>
            <person name="Wu L."/>
            <person name="Ma J."/>
        </authorList>
    </citation>
    <scope>NUCLEOTIDE SEQUENCE [LARGE SCALE GENOMIC DNA]</scope>
    <source>
        <strain evidence="10">CGMCC 1.15288</strain>
    </source>
</reference>
<sequence>MRAYLQKYTSAAPLAVFRAIFGLMLAISTGRFVALGWVKELYINPRFFFPFYGFEFVRPLGEWTYLLFAICGISALLVAIGWHYRMASVALFLSFTYIEFIDKSTYLNHYYFVSLLCFMLLFLPANTLFSIDSRQNQALRAGQIPAWCLDSIRLIVCMLYFYAGIAKLNSDWLLEALPMKIWLPAKNDTLLIGTLFNHLETAYIFSWIGCIYDLSVGFLLWNGRTRPFAYASVVVFHLLTSLLFPIGMFPYIMIVTALVFFPAEFHQKIIDRAGRLLALPAETIKPIAPYRFPAWLQPIVYAVFALFFVFQITFPFRYLLYSDELFWTEEGYRFSWRVMLMEKAGYTQFTVTDATGRRQVVNNNDFLTHLQEKMMSTQPDMILQYAHMLRDHYAARGFTRPHVYVDSYVALNGRTGKPLIAPDVDLAQQTDSFRHKSWITPFDNEIKGL</sequence>
<dbReference type="InterPro" id="IPR053935">
    <property type="entry name" value="VKGC_lumenal_dom"/>
</dbReference>
<dbReference type="Pfam" id="PF22777">
    <property type="entry name" value="VKGC_lumenal_dom"/>
    <property type="match status" value="1"/>
</dbReference>
<evidence type="ECO:0000313" key="10">
    <source>
        <dbReference type="Proteomes" id="UP000600214"/>
    </source>
</evidence>
<dbReference type="EMBL" id="BMIA01000001">
    <property type="protein sequence ID" value="GGH20006.1"/>
    <property type="molecule type" value="Genomic_DNA"/>
</dbReference>
<keyword evidence="5" id="KW-1015">Disulfide bond</keyword>
<feature type="transmembrane region" description="Helical" evidence="7">
    <location>
        <begin position="228"/>
        <end position="261"/>
    </location>
</feature>
<organism evidence="9 10">
    <name type="scientific">Dyadobacter endophyticus</name>
    <dbReference type="NCBI Taxonomy" id="1749036"/>
    <lineage>
        <taxon>Bacteria</taxon>
        <taxon>Pseudomonadati</taxon>
        <taxon>Bacteroidota</taxon>
        <taxon>Cytophagia</taxon>
        <taxon>Cytophagales</taxon>
        <taxon>Spirosomataceae</taxon>
        <taxon>Dyadobacter</taxon>
    </lineage>
</organism>
<evidence type="ECO:0000256" key="2">
    <source>
        <dbReference type="ARBA" id="ARBA00022692"/>
    </source>
</evidence>
<dbReference type="RefSeq" id="WP_188927453.1">
    <property type="nucleotide sequence ID" value="NZ_BMIA01000001.1"/>
</dbReference>
<gene>
    <name evidence="9" type="ORF">GCM10007423_00110</name>
</gene>
<keyword evidence="4 7" id="KW-0472">Membrane</keyword>
<evidence type="ECO:0000256" key="4">
    <source>
        <dbReference type="ARBA" id="ARBA00023136"/>
    </source>
</evidence>
<dbReference type="InterPro" id="IPR011020">
    <property type="entry name" value="HTTM-like"/>
</dbReference>
<feature type="transmembrane region" description="Helical" evidence="7">
    <location>
        <begin position="110"/>
        <end position="132"/>
    </location>
</feature>
<proteinExistence type="predicted"/>
<feature type="transmembrane region" description="Helical" evidence="7">
    <location>
        <begin position="20"/>
        <end position="42"/>
    </location>
</feature>
<accession>A0ABQ1YD06</accession>
<feature type="transmembrane region" description="Helical" evidence="7">
    <location>
        <begin position="299"/>
        <end position="320"/>
    </location>
</feature>
<dbReference type="SMART" id="SM00752">
    <property type="entry name" value="HTTM"/>
    <property type="match status" value="1"/>
</dbReference>
<evidence type="ECO:0000256" key="7">
    <source>
        <dbReference type="SAM" id="Phobius"/>
    </source>
</evidence>
<dbReference type="InterPro" id="IPR007782">
    <property type="entry name" value="VKG_COase"/>
</dbReference>
<comment type="caution">
    <text evidence="9">The sequence shown here is derived from an EMBL/GenBank/DDBJ whole genome shotgun (WGS) entry which is preliminary data.</text>
</comment>
<evidence type="ECO:0000313" key="9">
    <source>
        <dbReference type="EMBL" id="GGH20006.1"/>
    </source>
</evidence>
<evidence type="ECO:0000256" key="1">
    <source>
        <dbReference type="ARBA" id="ARBA00004127"/>
    </source>
</evidence>
<keyword evidence="6" id="KW-0456">Lyase</keyword>
<evidence type="ECO:0000256" key="3">
    <source>
        <dbReference type="ARBA" id="ARBA00022989"/>
    </source>
</evidence>
<keyword evidence="2 7" id="KW-0812">Transmembrane</keyword>
<protein>
    <submittedName>
        <fullName evidence="9">Type I deoxyribonuclease HsdR</fullName>
    </submittedName>
</protein>
<evidence type="ECO:0000256" key="6">
    <source>
        <dbReference type="ARBA" id="ARBA00023239"/>
    </source>
</evidence>
<evidence type="ECO:0000256" key="5">
    <source>
        <dbReference type="ARBA" id="ARBA00023157"/>
    </source>
</evidence>
<dbReference type="Proteomes" id="UP000600214">
    <property type="component" value="Unassembled WGS sequence"/>
</dbReference>
<feature type="transmembrane region" description="Helical" evidence="7">
    <location>
        <begin position="63"/>
        <end position="84"/>
    </location>
</feature>
<dbReference type="PANTHER" id="PTHR12639:SF7">
    <property type="entry name" value="HTTM DOMAIN-CONTAINING PROTEIN"/>
    <property type="match status" value="1"/>
</dbReference>
<evidence type="ECO:0000259" key="8">
    <source>
        <dbReference type="SMART" id="SM00752"/>
    </source>
</evidence>
<keyword evidence="3 7" id="KW-1133">Transmembrane helix</keyword>
<feature type="transmembrane region" description="Helical" evidence="7">
    <location>
        <begin position="144"/>
        <end position="163"/>
    </location>
</feature>
<name>A0ABQ1YD06_9BACT</name>
<dbReference type="Pfam" id="PF05090">
    <property type="entry name" value="HTTM"/>
    <property type="match status" value="1"/>
</dbReference>
<dbReference type="PANTHER" id="PTHR12639">
    <property type="entry name" value="VITAMIN K-DEPENDENT GAMMA-CARBOXYLASE"/>
    <property type="match status" value="1"/>
</dbReference>
<comment type="subcellular location">
    <subcellularLocation>
        <location evidence="1">Endomembrane system</location>
        <topology evidence="1">Multi-pass membrane protein</topology>
    </subcellularLocation>
</comment>
<dbReference type="InterPro" id="IPR053934">
    <property type="entry name" value="HTTM_dom"/>
</dbReference>
<keyword evidence="10" id="KW-1185">Reference proteome</keyword>
<feature type="domain" description="HTTM-like" evidence="8">
    <location>
        <begin position="6"/>
        <end position="265"/>
    </location>
</feature>
<feature type="transmembrane region" description="Helical" evidence="7">
    <location>
        <begin position="202"/>
        <end position="221"/>
    </location>
</feature>